<dbReference type="RefSeq" id="WP_173766094.1">
    <property type="nucleotide sequence ID" value="NZ_CP048836.1"/>
</dbReference>
<proteinExistence type="predicted"/>
<evidence type="ECO:0000313" key="4">
    <source>
        <dbReference type="Proteomes" id="UP000501991"/>
    </source>
</evidence>
<gene>
    <name evidence="3" type="ORF">G3580_12835</name>
</gene>
<sequence>MDTARTSRFRRRFGLALCLALSLALSLGIAPARAAGKCEVRPDDISFFADNAKGVQLGAKLQFNKALLREKIRVKVSGGVAILSGNVSSQEAIRTAEKIARETSGIRCVQSWLKVGPPLPDENNPYDR</sequence>
<dbReference type="Pfam" id="PF04972">
    <property type="entry name" value="BON"/>
    <property type="match status" value="1"/>
</dbReference>
<reference evidence="3 4" key="1">
    <citation type="submission" date="2020-02" db="EMBL/GenBank/DDBJ databases">
        <title>Nitrogenibacter mangrovi gen. nov., sp. nov. isolated from mangrove sediment, a denitrifying betaproteobacterium.</title>
        <authorList>
            <person name="Liao H."/>
            <person name="Tian Y."/>
        </authorList>
    </citation>
    <scope>NUCLEOTIDE SEQUENCE [LARGE SCALE GENOMIC DNA]</scope>
    <source>
        <strain evidence="3 4">M9-3-2</strain>
    </source>
</reference>
<dbReference type="AlphaFoldDB" id="A0A6C1B6T5"/>
<keyword evidence="1" id="KW-0732">Signal</keyword>
<feature type="signal peptide" evidence="1">
    <location>
        <begin position="1"/>
        <end position="34"/>
    </location>
</feature>
<name>A0A6C1B6T5_9RHOO</name>
<evidence type="ECO:0000256" key="1">
    <source>
        <dbReference type="SAM" id="SignalP"/>
    </source>
</evidence>
<dbReference type="Proteomes" id="UP000501991">
    <property type="component" value="Chromosome"/>
</dbReference>
<dbReference type="PROSITE" id="PS50914">
    <property type="entry name" value="BON"/>
    <property type="match status" value="1"/>
</dbReference>
<dbReference type="KEGG" id="azq:G3580_12835"/>
<protein>
    <submittedName>
        <fullName evidence="3">BON domain-containing protein</fullName>
    </submittedName>
</protein>
<evidence type="ECO:0000259" key="2">
    <source>
        <dbReference type="PROSITE" id="PS50914"/>
    </source>
</evidence>
<feature type="domain" description="BON" evidence="2">
    <location>
        <begin position="49"/>
        <end position="117"/>
    </location>
</feature>
<feature type="chain" id="PRO_5025493626" evidence="1">
    <location>
        <begin position="35"/>
        <end position="128"/>
    </location>
</feature>
<evidence type="ECO:0000313" key="3">
    <source>
        <dbReference type="EMBL" id="QID18438.1"/>
    </source>
</evidence>
<dbReference type="EMBL" id="CP048836">
    <property type="protein sequence ID" value="QID18438.1"/>
    <property type="molecule type" value="Genomic_DNA"/>
</dbReference>
<accession>A0A6C1B6T5</accession>
<keyword evidence="4" id="KW-1185">Reference proteome</keyword>
<dbReference type="InterPro" id="IPR007055">
    <property type="entry name" value="BON_dom"/>
</dbReference>
<organism evidence="3 4">
    <name type="scientific">Nitrogeniibacter mangrovi</name>
    <dbReference type="NCBI Taxonomy" id="2016596"/>
    <lineage>
        <taxon>Bacteria</taxon>
        <taxon>Pseudomonadati</taxon>
        <taxon>Pseudomonadota</taxon>
        <taxon>Betaproteobacteria</taxon>
        <taxon>Rhodocyclales</taxon>
        <taxon>Zoogloeaceae</taxon>
        <taxon>Nitrogeniibacter</taxon>
    </lineage>
</organism>
<dbReference type="Gene3D" id="3.30.1340.30">
    <property type="match status" value="1"/>
</dbReference>